<dbReference type="STRING" id="76947.GCA_002080435_03224"/>
<accession>A0A086P6E0</accession>
<dbReference type="Pfam" id="PF12802">
    <property type="entry name" value="MarR_2"/>
    <property type="match status" value="1"/>
</dbReference>
<dbReference type="GO" id="GO:0003700">
    <property type="term" value="F:DNA-binding transcription factor activity"/>
    <property type="evidence" value="ECO:0007669"/>
    <property type="project" value="InterPro"/>
</dbReference>
<organism evidence="2 3">
    <name type="scientific">Sphingobium herbicidovorans (strain ATCC 700291 / DSM 11019 / CCUG 56400 / KCTC 2939 / LMG 18315 / NBRC 16415 / MH)</name>
    <name type="common">Sphingomonas herbicidovorans</name>
    <dbReference type="NCBI Taxonomy" id="1219045"/>
    <lineage>
        <taxon>Bacteria</taxon>
        <taxon>Pseudomonadati</taxon>
        <taxon>Pseudomonadota</taxon>
        <taxon>Alphaproteobacteria</taxon>
        <taxon>Sphingomonadales</taxon>
        <taxon>Sphingomonadaceae</taxon>
        <taxon>Sphingobium</taxon>
    </lineage>
</organism>
<dbReference type="InterPro" id="IPR036388">
    <property type="entry name" value="WH-like_DNA-bd_sf"/>
</dbReference>
<evidence type="ECO:0000313" key="2">
    <source>
        <dbReference type="EMBL" id="KFG88958.1"/>
    </source>
</evidence>
<dbReference type="PANTHER" id="PTHR33164:SF89">
    <property type="entry name" value="MARR FAMILY REGULATORY PROTEIN"/>
    <property type="match status" value="1"/>
</dbReference>
<dbReference type="InterPro" id="IPR000835">
    <property type="entry name" value="HTH_MarR-typ"/>
</dbReference>
<dbReference type="eggNOG" id="COG1846">
    <property type="taxonomic scope" value="Bacteria"/>
</dbReference>
<sequence length="174" mass="19056">MAQNPHLFYVSLMSSDIASLTLRALRRVLRATDIGSRRLATATGLTPSQWLVLREIASRDSPTPGTIATALKFSQATITAIVDRLQELGFVQRQRSDKDKRQFILSSLPPGDAALAEAPDLLQTSFTKRFANLPQWEQAMILAAVERLAMLLDAQDIDAAPLLDSGAIDRSEPV</sequence>
<reference evidence="2" key="1">
    <citation type="submission" date="2014-08" db="EMBL/GenBank/DDBJ databases">
        <title>Draft genome sequences of Sphingobium herbicidovorans.</title>
        <authorList>
            <person name="Gan H.M."/>
            <person name="Gan H.Y."/>
            <person name="Savka M.A."/>
        </authorList>
    </citation>
    <scope>NUCLEOTIDE SEQUENCE [LARGE SCALE GENOMIC DNA]</scope>
    <source>
        <strain evidence="2">NBRC 16415</strain>
    </source>
</reference>
<dbReference type="InterPro" id="IPR036390">
    <property type="entry name" value="WH_DNA-bd_sf"/>
</dbReference>
<dbReference type="SUPFAM" id="SSF46785">
    <property type="entry name" value="Winged helix' DNA-binding domain"/>
    <property type="match status" value="1"/>
</dbReference>
<proteinExistence type="predicted"/>
<dbReference type="GO" id="GO:0006950">
    <property type="term" value="P:response to stress"/>
    <property type="evidence" value="ECO:0007669"/>
    <property type="project" value="TreeGrafter"/>
</dbReference>
<dbReference type="PANTHER" id="PTHR33164">
    <property type="entry name" value="TRANSCRIPTIONAL REGULATOR, MARR FAMILY"/>
    <property type="match status" value="1"/>
</dbReference>
<evidence type="ECO:0000313" key="3">
    <source>
        <dbReference type="Proteomes" id="UP000024284"/>
    </source>
</evidence>
<dbReference type="EMBL" id="JFZA02000045">
    <property type="protein sequence ID" value="KFG88958.1"/>
    <property type="molecule type" value="Genomic_DNA"/>
</dbReference>
<name>A0A086P6E0_SPHHM</name>
<protein>
    <submittedName>
        <fullName evidence="2">Regulatory protein associated with the ectoine operon</fullName>
    </submittedName>
</protein>
<dbReference type="AlphaFoldDB" id="A0A086P6E0"/>
<dbReference type="PATRIC" id="fig|1219045.3.peg.3413"/>
<gene>
    <name evidence="2" type="ORF">BV98_003358</name>
</gene>
<dbReference type="PROSITE" id="PS50995">
    <property type="entry name" value="HTH_MARR_2"/>
    <property type="match status" value="1"/>
</dbReference>
<evidence type="ECO:0000259" key="1">
    <source>
        <dbReference type="PROSITE" id="PS50995"/>
    </source>
</evidence>
<dbReference type="InterPro" id="IPR039422">
    <property type="entry name" value="MarR/SlyA-like"/>
</dbReference>
<comment type="caution">
    <text evidence="2">The sequence shown here is derived from an EMBL/GenBank/DDBJ whole genome shotgun (WGS) entry which is preliminary data.</text>
</comment>
<dbReference type="Gene3D" id="1.10.10.10">
    <property type="entry name" value="Winged helix-like DNA-binding domain superfamily/Winged helix DNA-binding domain"/>
    <property type="match status" value="1"/>
</dbReference>
<feature type="domain" description="HTH marR-type" evidence="1">
    <location>
        <begin position="18"/>
        <end position="150"/>
    </location>
</feature>
<dbReference type="SMART" id="SM00347">
    <property type="entry name" value="HTH_MARR"/>
    <property type="match status" value="1"/>
</dbReference>
<keyword evidence="3" id="KW-1185">Reference proteome</keyword>
<dbReference type="Proteomes" id="UP000024284">
    <property type="component" value="Unassembled WGS sequence"/>
</dbReference>